<name>A0ABW4Z162_9HYPH</name>
<gene>
    <name evidence="1" type="ORF">ACFSNC_18005</name>
</gene>
<accession>A0ABW4Z162</accession>
<organism evidence="1 2">
    <name type="scientific">Ancylobacter oerskovii</name>
    <dbReference type="NCBI Taxonomy" id="459519"/>
    <lineage>
        <taxon>Bacteria</taxon>
        <taxon>Pseudomonadati</taxon>
        <taxon>Pseudomonadota</taxon>
        <taxon>Alphaproteobacteria</taxon>
        <taxon>Hyphomicrobiales</taxon>
        <taxon>Xanthobacteraceae</taxon>
        <taxon>Ancylobacter</taxon>
    </lineage>
</organism>
<evidence type="ECO:0000313" key="2">
    <source>
        <dbReference type="Proteomes" id="UP001597299"/>
    </source>
</evidence>
<dbReference type="EMBL" id="JBHUHD010000001">
    <property type="protein sequence ID" value="MFD2142305.1"/>
    <property type="molecule type" value="Genomic_DNA"/>
</dbReference>
<dbReference type="RefSeq" id="WP_213351243.1">
    <property type="nucleotide sequence ID" value="NZ_JAHBGB010000006.1"/>
</dbReference>
<evidence type="ECO:0000313" key="1">
    <source>
        <dbReference type="EMBL" id="MFD2142305.1"/>
    </source>
</evidence>
<sequence length="200" mass="21103">MSNQISPQRLREVRDQILRYVYEHGAGHPSWDVETYKIKTAIGATADEFERATMLIYEQGLMGGGQIGSIGLNQRGQMEAERLGVAVPMRDPDLSGLTIHANYSVVQVAGANSSQNAALQVGITDLARILSEIEVILPSLPLTKEERAEATDLTSTLKSGANTLKGGALRAIGGALSSILTGAGSGLGKTLAEAIGIAFR</sequence>
<reference evidence="2" key="1">
    <citation type="journal article" date="2019" name="Int. J. Syst. Evol. Microbiol.">
        <title>The Global Catalogue of Microorganisms (GCM) 10K type strain sequencing project: providing services to taxonomists for standard genome sequencing and annotation.</title>
        <authorList>
            <consortium name="The Broad Institute Genomics Platform"/>
            <consortium name="The Broad Institute Genome Sequencing Center for Infectious Disease"/>
            <person name="Wu L."/>
            <person name="Ma J."/>
        </authorList>
    </citation>
    <scope>NUCLEOTIDE SEQUENCE [LARGE SCALE GENOMIC DNA]</scope>
    <source>
        <strain evidence="2">CCM 7435</strain>
    </source>
</reference>
<proteinExistence type="predicted"/>
<keyword evidence="2" id="KW-1185">Reference proteome</keyword>
<comment type="caution">
    <text evidence="1">The sequence shown here is derived from an EMBL/GenBank/DDBJ whole genome shotgun (WGS) entry which is preliminary data.</text>
</comment>
<protein>
    <submittedName>
        <fullName evidence="1">Uncharacterized protein</fullName>
    </submittedName>
</protein>
<dbReference type="Proteomes" id="UP001597299">
    <property type="component" value="Unassembled WGS sequence"/>
</dbReference>